<reference evidence="2" key="1">
    <citation type="journal article" date="2019" name="Emerg. Microbes Infect.">
        <title>Comprehensive subspecies identification of 175 nontuberculous mycobacteria species based on 7547 genomic profiles.</title>
        <authorList>
            <person name="Matsumoto Y."/>
            <person name="Kinjo T."/>
            <person name="Motooka D."/>
            <person name="Nabeya D."/>
            <person name="Jung N."/>
            <person name="Uechi K."/>
            <person name="Horii T."/>
            <person name="Iida T."/>
            <person name="Fujita J."/>
            <person name="Nakamura S."/>
        </authorList>
    </citation>
    <scope>NUCLEOTIDE SEQUENCE [LARGE SCALE GENOMIC DNA]</scope>
    <source>
        <strain evidence="2">JCM 13671</strain>
    </source>
</reference>
<feature type="transmembrane region" description="Helical" evidence="1">
    <location>
        <begin position="217"/>
        <end position="241"/>
    </location>
</feature>
<feature type="transmembrane region" description="Helical" evidence="1">
    <location>
        <begin position="107"/>
        <end position="126"/>
    </location>
</feature>
<feature type="transmembrane region" description="Helical" evidence="1">
    <location>
        <begin position="132"/>
        <end position="155"/>
    </location>
</feature>
<sequence length="260" mass="27783">MDRILQWAWDRHQAVYSWAWMAVAFVAALPIYLFLSFAVVASEHSRGYSSAAFAAGIVVLMVAYVVILPGQGVWRSLREWSKGCVIDTAQVLEETYTYSRRVIGRSLATIVVGAGLLLLVVASLAGQSGSRLVHYALAGCVAGFASHLVGVHTLAEAPMRPVRIALADLTDHGDALPRPRPSFATWTRLSMLAAAMSFAFSGAILTTIFVGTVEAPLLWILVGLVLTVIFGFPITVGAAFAPSLQPIRDLAEGTKRVAAG</sequence>
<evidence type="ECO:0000256" key="1">
    <source>
        <dbReference type="SAM" id="Phobius"/>
    </source>
</evidence>
<feature type="transmembrane region" description="Helical" evidence="1">
    <location>
        <begin position="20"/>
        <end position="41"/>
    </location>
</feature>
<dbReference type="EMBL" id="AP022612">
    <property type="protein sequence ID" value="BBZ35048.1"/>
    <property type="molecule type" value="Genomic_DNA"/>
</dbReference>
<reference evidence="2" key="2">
    <citation type="submission" date="2020-02" db="EMBL/GenBank/DDBJ databases">
        <authorList>
            <person name="Matsumoto Y."/>
            <person name="Motooka D."/>
            <person name="Nakamura S."/>
        </authorList>
    </citation>
    <scope>NUCLEOTIDE SEQUENCE</scope>
    <source>
        <strain evidence="2">JCM 13671</strain>
    </source>
</reference>
<keyword evidence="1" id="KW-1133">Transmembrane helix</keyword>
<keyword evidence="3" id="KW-1185">Reference proteome</keyword>
<protein>
    <submittedName>
        <fullName evidence="2">Uncharacterized protein</fullName>
    </submittedName>
</protein>
<feature type="transmembrane region" description="Helical" evidence="1">
    <location>
        <begin position="189"/>
        <end position="211"/>
    </location>
</feature>
<dbReference type="Proteomes" id="UP000466931">
    <property type="component" value="Chromosome"/>
</dbReference>
<organism evidence="2 3">
    <name type="scientific">Mycolicibacterium confluentis</name>
    <dbReference type="NCBI Taxonomy" id="28047"/>
    <lineage>
        <taxon>Bacteria</taxon>
        <taxon>Bacillati</taxon>
        <taxon>Actinomycetota</taxon>
        <taxon>Actinomycetes</taxon>
        <taxon>Mycobacteriales</taxon>
        <taxon>Mycobacteriaceae</taxon>
        <taxon>Mycolicibacterium</taxon>
    </lineage>
</organism>
<keyword evidence="1" id="KW-0812">Transmembrane</keyword>
<evidence type="ECO:0000313" key="2">
    <source>
        <dbReference type="EMBL" id="BBZ35048.1"/>
    </source>
</evidence>
<evidence type="ECO:0000313" key="3">
    <source>
        <dbReference type="Proteomes" id="UP000466931"/>
    </source>
</evidence>
<feature type="transmembrane region" description="Helical" evidence="1">
    <location>
        <begin position="47"/>
        <end position="68"/>
    </location>
</feature>
<dbReference type="AlphaFoldDB" id="A0A7I7Y098"/>
<proteinExistence type="predicted"/>
<name>A0A7I7Y098_9MYCO</name>
<gene>
    <name evidence="2" type="ORF">MCNF_36530</name>
</gene>
<keyword evidence="1" id="KW-0472">Membrane</keyword>
<accession>A0A7I7Y098</accession>